<dbReference type="RefSeq" id="XP_003881113.1">
    <property type="nucleotide sequence ID" value="XM_003881064.1"/>
</dbReference>
<feature type="repeat" description="TPR" evidence="3">
    <location>
        <begin position="1008"/>
        <end position="1041"/>
    </location>
</feature>
<feature type="region of interest" description="Disordered" evidence="5">
    <location>
        <begin position="615"/>
        <end position="711"/>
    </location>
</feature>
<feature type="compositionally biased region" description="Low complexity" evidence="5">
    <location>
        <begin position="497"/>
        <end position="515"/>
    </location>
</feature>
<dbReference type="VEuPathDB" id="ToxoDB:NCLIV_041560"/>
<keyword evidence="8" id="KW-1185">Reference proteome</keyword>
<protein>
    <submittedName>
        <fullName evidence="7">Tetratricopeptide repeat protein 27 homolog</fullName>
    </submittedName>
</protein>
<feature type="compositionally biased region" description="Basic and acidic residues" evidence="5">
    <location>
        <begin position="242"/>
        <end position="254"/>
    </location>
</feature>
<reference evidence="7" key="4">
    <citation type="journal article" date="2015" name="PLoS ONE">
        <title>Comprehensive Evaluation of Toxoplasma gondii VEG and Neospora caninum LIV Genomes with Tachyzoite Stage Transcriptome and Proteome Defines Novel Transcript Features.</title>
        <authorList>
            <person name="Ramaprasad A."/>
            <person name="Mourier T."/>
            <person name="Naeem R."/>
            <person name="Malas T.B."/>
            <person name="Moussa E."/>
            <person name="Panigrahi A."/>
            <person name="Vermont S.J."/>
            <person name="Otto T.D."/>
            <person name="Wastling J."/>
            <person name="Pain A."/>
        </authorList>
    </citation>
    <scope>NUCLEOTIDE SEQUENCE</scope>
    <source>
        <strain evidence="7">Liverpool</strain>
    </source>
</reference>
<dbReference type="InterPro" id="IPR019734">
    <property type="entry name" value="TPR_rpt"/>
</dbReference>
<feature type="compositionally biased region" description="Acidic residues" evidence="5">
    <location>
        <begin position="678"/>
        <end position="704"/>
    </location>
</feature>
<evidence type="ECO:0000256" key="4">
    <source>
        <dbReference type="SAM" id="Coils"/>
    </source>
</evidence>
<feature type="compositionally biased region" description="Low complexity" evidence="5">
    <location>
        <begin position="620"/>
        <end position="634"/>
    </location>
</feature>
<evidence type="ECO:0000256" key="2">
    <source>
        <dbReference type="ARBA" id="ARBA00022803"/>
    </source>
</evidence>
<dbReference type="SMART" id="SM00028">
    <property type="entry name" value="TPR"/>
    <property type="match status" value="3"/>
</dbReference>
<proteinExistence type="predicted"/>
<reference evidence="6" key="1">
    <citation type="submission" date="2011-02" db="EMBL/GenBank/DDBJ databases">
        <authorList>
            <person name="Aslett M."/>
        </authorList>
    </citation>
    <scope>NUCLEOTIDE SEQUENCE</scope>
    <source>
        <strain evidence="6">Liverpool</strain>
    </source>
</reference>
<organism evidence="6 8">
    <name type="scientific">Neospora caninum (strain Liverpool)</name>
    <dbReference type="NCBI Taxonomy" id="572307"/>
    <lineage>
        <taxon>Eukaryota</taxon>
        <taxon>Sar</taxon>
        <taxon>Alveolata</taxon>
        <taxon>Apicomplexa</taxon>
        <taxon>Conoidasida</taxon>
        <taxon>Coccidia</taxon>
        <taxon>Eucoccidiorida</taxon>
        <taxon>Eimeriorina</taxon>
        <taxon>Sarcocystidae</taxon>
        <taxon>Neospora</taxon>
    </lineage>
</organism>
<dbReference type="SUPFAM" id="SSF48452">
    <property type="entry name" value="TPR-like"/>
    <property type="match status" value="1"/>
</dbReference>
<evidence type="ECO:0000256" key="5">
    <source>
        <dbReference type="SAM" id="MobiDB-lite"/>
    </source>
</evidence>
<dbReference type="Gene3D" id="1.25.40.10">
    <property type="entry name" value="Tetratricopeptide repeat domain"/>
    <property type="match status" value="1"/>
</dbReference>
<feature type="region of interest" description="Disordered" evidence="5">
    <location>
        <begin position="213"/>
        <end position="254"/>
    </location>
</feature>
<feature type="coiled-coil region" evidence="4">
    <location>
        <begin position="62"/>
        <end position="89"/>
    </location>
</feature>
<evidence type="ECO:0000256" key="1">
    <source>
        <dbReference type="ARBA" id="ARBA00022737"/>
    </source>
</evidence>
<dbReference type="EMBL" id="LN714484">
    <property type="protein sequence ID" value="CEL68387.1"/>
    <property type="molecule type" value="Genomic_DNA"/>
</dbReference>
<dbReference type="Proteomes" id="UP000007494">
    <property type="component" value="Chromosome IX"/>
</dbReference>
<keyword evidence="1" id="KW-0677">Repeat</keyword>
<gene>
    <name evidence="7" type="ORF">BN1204_041560</name>
    <name evidence="6" type="ORF">NCLIV_041560</name>
</gene>
<feature type="region of interest" description="Disordered" evidence="5">
    <location>
        <begin position="495"/>
        <end position="515"/>
    </location>
</feature>
<name>F0VBU6_NEOCL</name>
<reference evidence="6" key="2">
    <citation type="submission" date="2011-03" db="EMBL/GenBank/DDBJ databases">
        <title>Comparative genomics and transcriptomics of Neospora caninum and Toxoplasma gondii.</title>
        <authorList>
            <person name="Reid A.J."/>
            <person name="Sohal A."/>
            <person name="Harris D."/>
            <person name="Quail M."/>
            <person name="Sanders M."/>
            <person name="Berriman M."/>
            <person name="Wastling J.M."/>
            <person name="Pain A."/>
        </authorList>
    </citation>
    <scope>NUCLEOTIDE SEQUENCE</scope>
    <source>
        <strain evidence="6">Liverpool</strain>
    </source>
</reference>
<feature type="compositionally biased region" description="Low complexity" evidence="5">
    <location>
        <begin position="1151"/>
        <end position="1166"/>
    </location>
</feature>
<sequence length="1358" mass="149060">MGTEAGGEGALPAMLWKLEASLIFSAETPQLPPSAQKKLFDEVVSAWRVARKNQVKNGNEDIQAEDNASKNVEKELAELVQLIADLKRCHYRSVLFASSLARALRPLLLSPQQDGGVATLKALDAALQKACAEFVYSPSSSAYDPKADESQKRREAKQVDEAFLQSLRLRAVLLASVAAAELFMQVNWTGPPIRRFRPSELLAAQQEEDGRARFPDHPYYQRHSSSPASPAPGGKAEALVSTRDEGHGEAAQDGNSREGFWRFFSASVACRWCGRVRHSERRGEKKADAGAGARVALCFCEAELEAVCCLGPPDMPLTPQGKDAHAAETPRQDALQRLQDEAMEAFNADGEDVYELVRGLPYFWLACRLAAWLRGQNERLLSAGGRHLSSPASVVSPVFSCFFWDARLATVSQRILRGVSAAACQAPSLMRVSVDDLAASLKEINLLPLEFSLAKAPEDVRKVLEKMGVFSGGDQGSRTATRLLHDATEESQRVFDSLSSSTSSSSGSSFSSHPLLLPSAQDQEAEAVLPCPKERKNGDASTLPDSAWVTDREKSLMLLELSLHLLMYGKVDPSLNEVIDAACAAANIKFSFTGAEGIRRKYQQRAIAQLVVSATPLRPSPSSSSAAPSASSSACSGHTARGGGGLSPENGPARGETFPAESDEAEKRQTHESHADEEANDADEEANDADEEANDADEEANDAAEEARRRDWKLQDVHGDVDVLERPRLVDAEDADAAERPLDALEQALLLARGLRILETSPARDELAMEQLNAVAVRCLALREDEAKKALDVDANHHGPAAFEGSTEAALDVAFLEEDNAMEIKSADWLLYSAALWLRCKSEYHRSKTVERACVQLNALIDQFNDRLPAPSQRLRFIYNVDYPSWWQGKRELAFRMMHMGATLTAYESFKDLAMWEEAAECLYAADRRADAEELLVERLKLRESPPLWCTLGDLRKSVDCYEKAWTLSNQRCARAQRSLGHLYMREENYQKAAQAYARSLELNPLHRASWFVLGCCEMRLERWDDAVQAFGRAVALEPQDGDAWANLAAREAWTAARLCIGEAAKYRRESWRVWDNFLKISVRARDIRGVNEALRHYVDLNVKDKIPIWIYSFLEHAVVSGVSPEAAVDNESSASAPRSSEDDANEDRPPASAVSPHSPSSAAESGNAAAPRSVKSVAFAVEPEPRRPGAFAVSSVSSSPLFKSTLKTLEFLAQHVADQAELWKALSNLQAVNGDFLDAAETRLKLFRALSALLRRTEGPNERGAFSSAKALELQKDATDALREAVNLLRKAAAAGSEPLDIERRLSDIHTTACSLTEELRQRASAYDAVLQRPQLECLRAEAQELANQTAPPFTQA</sequence>
<dbReference type="PANTHER" id="PTHR16193">
    <property type="entry name" value="TETRATRICOPEPTIDE REPEAT PROTEIN 27"/>
    <property type="match status" value="1"/>
</dbReference>
<evidence type="ECO:0000313" key="8">
    <source>
        <dbReference type="Proteomes" id="UP000007494"/>
    </source>
</evidence>
<dbReference type="eggNOG" id="KOG1128">
    <property type="taxonomic scope" value="Eukaryota"/>
</dbReference>
<keyword evidence="2 3" id="KW-0802">TPR repeat</keyword>
<evidence type="ECO:0000313" key="7">
    <source>
        <dbReference type="EMBL" id="CEL68387.1"/>
    </source>
</evidence>
<dbReference type="EMBL" id="FR823385">
    <property type="protein sequence ID" value="CBZ51080.1"/>
    <property type="molecule type" value="Genomic_DNA"/>
</dbReference>
<evidence type="ECO:0000313" key="6">
    <source>
        <dbReference type="EMBL" id="CBZ51080.1"/>
    </source>
</evidence>
<feature type="compositionally biased region" description="Basic and acidic residues" evidence="5">
    <location>
        <begin position="665"/>
        <end position="677"/>
    </location>
</feature>
<dbReference type="InParanoid" id="F0VBU6"/>
<feature type="region of interest" description="Disordered" evidence="5">
    <location>
        <begin position="1129"/>
        <end position="1170"/>
    </location>
</feature>
<feature type="repeat" description="TPR" evidence="3">
    <location>
        <begin position="974"/>
        <end position="1007"/>
    </location>
</feature>
<keyword evidence="4" id="KW-0175">Coiled coil</keyword>
<dbReference type="PROSITE" id="PS50293">
    <property type="entry name" value="TPR_REGION"/>
    <property type="match status" value="1"/>
</dbReference>
<evidence type="ECO:0000256" key="3">
    <source>
        <dbReference type="PROSITE-ProRule" id="PRU00339"/>
    </source>
</evidence>
<accession>F0VBU6</accession>
<dbReference type="Pfam" id="PF13432">
    <property type="entry name" value="TPR_16"/>
    <property type="match status" value="1"/>
</dbReference>
<dbReference type="PROSITE" id="PS50005">
    <property type="entry name" value="TPR"/>
    <property type="match status" value="2"/>
</dbReference>
<dbReference type="GeneID" id="13440066"/>
<dbReference type="PANTHER" id="PTHR16193:SF0">
    <property type="entry name" value="TETRATRICOPEPTIDE REPEAT PROTEIN 27"/>
    <property type="match status" value="1"/>
</dbReference>
<dbReference type="OrthoDB" id="1936594at2759"/>
<dbReference type="OMA" id="CEMRLER"/>
<dbReference type="InterPro" id="IPR044244">
    <property type="entry name" value="TTC27/Emw1"/>
</dbReference>
<dbReference type="InterPro" id="IPR011990">
    <property type="entry name" value="TPR-like_helical_dom_sf"/>
</dbReference>
<reference evidence="8" key="3">
    <citation type="journal article" date="2012" name="PLoS Pathog.">
        <title>Comparative genomics of the apicomplexan parasites Toxoplasma gondii and Neospora caninum: Coccidia differing in host range and transmission strategy.</title>
        <authorList>
            <person name="Reid A.J."/>
            <person name="Vermont S.J."/>
            <person name="Cotton J.A."/>
            <person name="Harris D."/>
            <person name="Hill-Cawthorne G.A."/>
            <person name="Konen-Waisman S."/>
            <person name="Latham S.M."/>
            <person name="Mourier T."/>
            <person name="Norton R."/>
            <person name="Quail M.A."/>
            <person name="Sanders M."/>
            <person name="Shanmugam D."/>
            <person name="Sohal A."/>
            <person name="Wasmuth J.D."/>
            <person name="Brunk B."/>
            <person name="Grigg M.E."/>
            <person name="Howard J.C."/>
            <person name="Parkinson J."/>
            <person name="Roos D.S."/>
            <person name="Trees A.J."/>
            <person name="Berriman M."/>
            <person name="Pain A."/>
            <person name="Wastling J.M."/>
        </authorList>
    </citation>
    <scope>NUCLEOTIDE SEQUENCE [LARGE SCALE GENOMIC DNA]</scope>
    <source>
        <strain evidence="8">Liverpool</strain>
    </source>
</reference>